<protein>
    <submittedName>
        <fullName evidence="2">Uncharacterized protein</fullName>
    </submittedName>
</protein>
<comment type="caution">
    <text evidence="2">The sequence shown here is derived from an EMBL/GenBank/DDBJ whole genome shotgun (WGS) entry which is preliminary data.</text>
</comment>
<dbReference type="Proteomes" id="UP001152300">
    <property type="component" value="Unassembled WGS sequence"/>
</dbReference>
<organism evidence="2 3">
    <name type="scientific">Sclerotinia nivalis</name>
    <dbReference type="NCBI Taxonomy" id="352851"/>
    <lineage>
        <taxon>Eukaryota</taxon>
        <taxon>Fungi</taxon>
        <taxon>Dikarya</taxon>
        <taxon>Ascomycota</taxon>
        <taxon>Pezizomycotina</taxon>
        <taxon>Leotiomycetes</taxon>
        <taxon>Helotiales</taxon>
        <taxon>Sclerotiniaceae</taxon>
        <taxon>Sclerotinia</taxon>
    </lineage>
</organism>
<evidence type="ECO:0000313" key="2">
    <source>
        <dbReference type="EMBL" id="KAJ8071120.1"/>
    </source>
</evidence>
<accession>A0A9X0AY40</accession>
<dbReference type="OrthoDB" id="3551465at2759"/>
<proteinExistence type="predicted"/>
<sequence>MAELPNRFPSPPSAMEIVNAIIDEFIDKLQFIWAVDAANGVVLTPRSRLACEIELALIRVISATVAPEVIFSRISNELNRLNNQVNRDVNPLFHDILLCCRDMMEQWNDEGWWDNLQSIEDSARDIEDMDERRSYGEYGPPTLDELQRLQRLERTMFTDHQLRIRIDAHARILEETIASMKAEENDHGSMSGLDDENNDHGDDVDKGDEDSGNVG</sequence>
<gene>
    <name evidence="2" type="ORF">OCU04_001461</name>
</gene>
<dbReference type="EMBL" id="JAPEIS010000001">
    <property type="protein sequence ID" value="KAJ8071120.1"/>
    <property type="molecule type" value="Genomic_DNA"/>
</dbReference>
<keyword evidence="3" id="KW-1185">Reference proteome</keyword>
<reference evidence="2" key="1">
    <citation type="submission" date="2022-11" db="EMBL/GenBank/DDBJ databases">
        <title>Genome Resource of Sclerotinia nivalis Strain SnTB1, a Plant Pathogen Isolated from American Ginseng.</title>
        <authorList>
            <person name="Fan S."/>
        </authorList>
    </citation>
    <scope>NUCLEOTIDE SEQUENCE</scope>
    <source>
        <strain evidence="2">SnTB1</strain>
    </source>
</reference>
<evidence type="ECO:0000256" key="1">
    <source>
        <dbReference type="SAM" id="MobiDB-lite"/>
    </source>
</evidence>
<feature type="region of interest" description="Disordered" evidence="1">
    <location>
        <begin position="181"/>
        <end position="215"/>
    </location>
</feature>
<feature type="compositionally biased region" description="Acidic residues" evidence="1">
    <location>
        <begin position="205"/>
        <end position="215"/>
    </location>
</feature>
<evidence type="ECO:0000313" key="3">
    <source>
        <dbReference type="Proteomes" id="UP001152300"/>
    </source>
</evidence>
<dbReference type="AlphaFoldDB" id="A0A9X0AY40"/>
<name>A0A9X0AY40_9HELO</name>